<feature type="binding site" evidence="11">
    <location>
        <position position="186"/>
    </location>
    <ligand>
        <name>substrate</name>
    </ligand>
</feature>
<dbReference type="AlphaFoldDB" id="A0A212R691"/>
<dbReference type="OrthoDB" id="9804242at2"/>
<feature type="site" description="Involved in the stabilization of negative charge on the oxyanion by the formation of the oxyanion hole" evidence="11">
    <location>
        <position position="123"/>
    </location>
</feature>
<comment type="catalytic activity">
    <reaction evidence="11">
        <text>L-glutamate + acetyl-CoA = N-acetyl-L-glutamate + CoA + H(+)</text>
        <dbReference type="Rhea" id="RHEA:24292"/>
        <dbReference type="ChEBI" id="CHEBI:15378"/>
        <dbReference type="ChEBI" id="CHEBI:29985"/>
        <dbReference type="ChEBI" id="CHEBI:44337"/>
        <dbReference type="ChEBI" id="CHEBI:57287"/>
        <dbReference type="ChEBI" id="CHEBI:57288"/>
        <dbReference type="EC" id="2.3.1.1"/>
    </reaction>
</comment>
<comment type="pathway">
    <text evidence="11">Amino-acid biosynthesis; L-arginine biosynthesis; N(2)-acetyl-L-ornithine from L-glutamate: step 1/4.</text>
</comment>
<dbReference type="HAMAP" id="MF_01106">
    <property type="entry name" value="ArgJ"/>
    <property type="match status" value="1"/>
</dbReference>
<comment type="subunit">
    <text evidence="3 11">Heterotetramer of two alpha and two beta chains.</text>
</comment>
<dbReference type="RefSeq" id="WP_088561338.1">
    <property type="nucleotide sequence ID" value="NZ_FYEH01000006.1"/>
</dbReference>
<evidence type="ECO:0000256" key="9">
    <source>
        <dbReference type="ARBA" id="ARBA00023268"/>
    </source>
</evidence>
<evidence type="ECO:0000256" key="6">
    <source>
        <dbReference type="ARBA" id="ARBA00022605"/>
    </source>
</evidence>
<dbReference type="EMBL" id="FYEH01000006">
    <property type="protein sequence ID" value="SNB67699.1"/>
    <property type="molecule type" value="Genomic_DNA"/>
</dbReference>
<keyword evidence="4 11" id="KW-0963">Cytoplasm</keyword>
<dbReference type="GO" id="GO:0004042">
    <property type="term" value="F:L-glutamate N-acetyltransferase activity"/>
    <property type="evidence" value="ECO:0007669"/>
    <property type="project" value="UniProtKB-UniRule"/>
</dbReference>
<evidence type="ECO:0000256" key="2">
    <source>
        <dbReference type="ARBA" id="ARBA00006774"/>
    </source>
</evidence>
<dbReference type="FunFam" id="3.10.20.340:FF:000003">
    <property type="entry name" value="Arginine biosynthesis bifunctional protein ArgJ"/>
    <property type="match status" value="1"/>
</dbReference>
<feature type="binding site" evidence="11">
    <location>
        <position position="412"/>
    </location>
    <ligand>
        <name>substrate</name>
    </ligand>
</feature>
<evidence type="ECO:0000256" key="7">
    <source>
        <dbReference type="ARBA" id="ARBA00022679"/>
    </source>
</evidence>
<organism evidence="12 13">
    <name type="scientific">Arboricoccus pini</name>
    <dbReference type="NCBI Taxonomy" id="1963835"/>
    <lineage>
        <taxon>Bacteria</taxon>
        <taxon>Pseudomonadati</taxon>
        <taxon>Pseudomonadota</taxon>
        <taxon>Alphaproteobacteria</taxon>
        <taxon>Geminicoccales</taxon>
        <taxon>Geminicoccaceae</taxon>
        <taxon>Arboricoccus</taxon>
    </lineage>
</organism>
<comment type="pathway">
    <text evidence="11">Amino-acid biosynthesis; L-arginine biosynthesis; L-ornithine and N-acetyl-L-glutamate from L-glutamate and N(2)-acetyl-L-ornithine (cyclic): step 1/1.</text>
</comment>
<dbReference type="GO" id="GO:0006592">
    <property type="term" value="P:ornithine biosynthetic process"/>
    <property type="evidence" value="ECO:0007669"/>
    <property type="project" value="TreeGrafter"/>
</dbReference>
<dbReference type="NCBIfam" id="TIGR00120">
    <property type="entry name" value="ArgJ"/>
    <property type="match status" value="1"/>
</dbReference>
<comment type="function">
    <text evidence="11">Catalyzes two activities which are involved in the cyclic version of arginine biosynthesis: the synthesis of N-acetylglutamate from glutamate and acetyl-CoA as the acetyl donor, and of ornithine by transacetylation between N(2)-acetylornithine and glutamate.</text>
</comment>
<evidence type="ECO:0000256" key="5">
    <source>
        <dbReference type="ARBA" id="ARBA00022571"/>
    </source>
</evidence>
<feature type="chain" id="PRO_5023453530" description="Arginine biosynthesis bifunctional protein ArgJ alpha chain" evidence="11">
    <location>
        <begin position="1"/>
        <end position="196"/>
    </location>
</feature>
<dbReference type="PANTHER" id="PTHR23100:SF0">
    <property type="entry name" value="ARGININE BIOSYNTHESIS BIFUNCTIONAL PROTEIN ARGJ, MITOCHONDRIAL"/>
    <property type="match status" value="1"/>
</dbReference>
<feature type="active site" description="Nucleophile" evidence="11">
    <location>
        <position position="197"/>
    </location>
</feature>
<dbReference type="InterPro" id="IPR042195">
    <property type="entry name" value="ArgJ_beta_C"/>
</dbReference>
<dbReference type="CDD" id="cd02152">
    <property type="entry name" value="OAT"/>
    <property type="match status" value="1"/>
</dbReference>
<evidence type="ECO:0000256" key="8">
    <source>
        <dbReference type="ARBA" id="ARBA00022813"/>
    </source>
</evidence>
<comment type="catalytic activity">
    <reaction evidence="11">
        <text>N(2)-acetyl-L-ornithine + L-glutamate = N-acetyl-L-glutamate + L-ornithine</text>
        <dbReference type="Rhea" id="RHEA:15349"/>
        <dbReference type="ChEBI" id="CHEBI:29985"/>
        <dbReference type="ChEBI" id="CHEBI:44337"/>
        <dbReference type="ChEBI" id="CHEBI:46911"/>
        <dbReference type="ChEBI" id="CHEBI:57805"/>
        <dbReference type="EC" id="2.3.1.35"/>
    </reaction>
</comment>
<dbReference type="PANTHER" id="PTHR23100">
    <property type="entry name" value="ARGININE BIOSYNTHESIS BIFUNCTIONAL PROTEIN ARGJ"/>
    <property type="match status" value="1"/>
</dbReference>
<feature type="chain" id="PRO_5023453529" description="Arginine biosynthesis bifunctional protein ArgJ beta chain" evidence="11">
    <location>
        <begin position="197"/>
        <end position="412"/>
    </location>
</feature>
<accession>A0A212R691</accession>
<keyword evidence="6 11" id="KW-0028">Amino-acid biosynthesis</keyword>
<proteinExistence type="inferred from homology"/>
<evidence type="ECO:0000256" key="1">
    <source>
        <dbReference type="ARBA" id="ARBA00004496"/>
    </source>
</evidence>
<dbReference type="GO" id="GO:0006526">
    <property type="term" value="P:L-arginine biosynthetic process"/>
    <property type="evidence" value="ECO:0007669"/>
    <property type="project" value="UniProtKB-UniRule"/>
</dbReference>
<feature type="binding site" evidence="11">
    <location>
        <position position="197"/>
    </location>
    <ligand>
        <name>substrate</name>
    </ligand>
</feature>
<dbReference type="EC" id="2.3.1.1" evidence="11"/>
<reference evidence="12 13" key="1">
    <citation type="submission" date="2017-06" db="EMBL/GenBank/DDBJ databases">
        <authorList>
            <person name="Kim H.J."/>
            <person name="Triplett B.A."/>
        </authorList>
    </citation>
    <scope>NUCLEOTIDE SEQUENCE [LARGE SCALE GENOMIC DNA]</scope>
    <source>
        <strain evidence="12 13">B29T1</strain>
    </source>
</reference>
<keyword evidence="10 11" id="KW-0012">Acyltransferase</keyword>
<gene>
    <name evidence="11" type="primary">argJ</name>
    <name evidence="12" type="ORF">SAMN07250955_10622</name>
</gene>
<dbReference type="SUPFAM" id="SSF56266">
    <property type="entry name" value="DmpA/ArgJ-like"/>
    <property type="match status" value="1"/>
</dbReference>
<dbReference type="UniPathway" id="UPA00068">
    <property type="reaction ID" value="UER00106"/>
</dbReference>
<name>A0A212R691_9PROT</name>
<evidence type="ECO:0000256" key="11">
    <source>
        <dbReference type="HAMAP-Rule" id="MF_01106"/>
    </source>
</evidence>
<dbReference type="Gene3D" id="3.60.70.12">
    <property type="entry name" value="L-amino peptidase D-ALA esterase/amidase"/>
    <property type="match status" value="1"/>
</dbReference>
<feature type="site" description="Involved in the stabilization of negative charge on the oxyanion by the formation of the oxyanion hole" evidence="11">
    <location>
        <position position="124"/>
    </location>
</feature>
<dbReference type="GO" id="GO:0004358">
    <property type="term" value="F:L-glutamate N-acetyltransferase activity, acting on acetyl-L-ornithine as donor"/>
    <property type="evidence" value="ECO:0007669"/>
    <property type="project" value="UniProtKB-UniRule"/>
</dbReference>
<dbReference type="InterPro" id="IPR016117">
    <property type="entry name" value="ArgJ-like_dom_sf"/>
</dbReference>
<dbReference type="Proteomes" id="UP000197065">
    <property type="component" value="Unassembled WGS sequence"/>
</dbReference>
<evidence type="ECO:0000256" key="3">
    <source>
        <dbReference type="ARBA" id="ARBA00011475"/>
    </source>
</evidence>
<dbReference type="NCBIfam" id="NF003802">
    <property type="entry name" value="PRK05388.1"/>
    <property type="match status" value="1"/>
</dbReference>
<protein>
    <recommendedName>
        <fullName evidence="11">Arginine biosynthesis bifunctional protein ArgJ</fullName>
    </recommendedName>
    <domain>
        <recommendedName>
            <fullName evidence="11">Glutamate N-acetyltransferase</fullName>
            <ecNumber evidence="11">2.3.1.35</ecNumber>
        </recommendedName>
        <alternativeName>
            <fullName evidence="11">Ornithine acetyltransferase</fullName>
            <shortName evidence="11">OATase</shortName>
        </alternativeName>
        <alternativeName>
            <fullName evidence="11">Ornithine transacetylase</fullName>
        </alternativeName>
    </domain>
    <domain>
        <recommendedName>
            <fullName evidence="11">Amino-acid acetyltransferase</fullName>
            <ecNumber evidence="11">2.3.1.1</ecNumber>
        </recommendedName>
        <alternativeName>
            <fullName evidence="11">N-acetylglutamate synthase</fullName>
            <shortName evidence="11">AGSase</shortName>
        </alternativeName>
    </domain>
    <component>
        <recommendedName>
            <fullName evidence="11">Arginine biosynthesis bifunctional protein ArgJ alpha chain</fullName>
        </recommendedName>
    </component>
    <component>
        <recommendedName>
            <fullName evidence="11">Arginine biosynthesis bifunctional protein ArgJ beta chain</fullName>
        </recommendedName>
    </component>
</protein>
<feature type="binding site" evidence="11">
    <location>
        <position position="160"/>
    </location>
    <ligand>
        <name>substrate</name>
    </ligand>
</feature>
<comment type="similarity">
    <text evidence="2 11">Belongs to the ArgJ family.</text>
</comment>
<dbReference type="FunFam" id="3.60.70.12:FF:000001">
    <property type="entry name" value="Arginine biosynthesis bifunctional protein ArgJ, chloroplastic"/>
    <property type="match status" value="1"/>
</dbReference>
<dbReference type="Gene3D" id="3.10.20.340">
    <property type="entry name" value="ArgJ beta chain, C-terminal domain"/>
    <property type="match status" value="1"/>
</dbReference>
<feature type="binding site" evidence="11">
    <location>
        <position position="407"/>
    </location>
    <ligand>
        <name>substrate</name>
    </ligand>
</feature>
<comment type="subcellular location">
    <subcellularLocation>
        <location evidence="1 11">Cytoplasm</location>
    </subcellularLocation>
</comment>
<dbReference type="InterPro" id="IPR002813">
    <property type="entry name" value="Arg_biosynth_ArgJ"/>
</dbReference>
<feature type="site" description="Cleavage; by autolysis" evidence="11">
    <location>
        <begin position="196"/>
        <end position="197"/>
    </location>
</feature>
<dbReference type="Pfam" id="PF01960">
    <property type="entry name" value="ArgJ"/>
    <property type="match status" value="1"/>
</dbReference>
<keyword evidence="5 11" id="KW-0055">Arginine biosynthesis</keyword>
<evidence type="ECO:0000256" key="4">
    <source>
        <dbReference type="ARBA" id="ARBA00022490"/>
    </source>
</evidence>
<dbReference type="GO" id="GO:0005737">
    <property type="term" value="C:cytoplasm"/>
    <property type="evidence" value="ECO:0007669"/>
    <property type="project" value="UniProtKB-SubCell"/>
</dbReference>
<evidence type="ECO:0000313" key="13">
    <source>
        <dbReference type="Proteomes" id="UP000197065"/>
    </source>
</evidence>
<evidence type="ECO:0000256" key="10">
    <source>
        <dbReference type="ARBA" id="ARBA00023315"/>
    </source>
</evidence>
<keyword evidence="8 11" id="KW-0068">Autocatalytic cleavage</keyword>
<keyword evidence="7 11" id="KW-0808">Transferase</keyword>
<feature type="binding site" evidence="11">
    <location>
        <position position="284"/>
    </location>
    <ligand>
        <name>substrate</name>
    </ligand>
</feature>
<keyword evidence="13" id="KW-1185">Reference proteome</keyword>
<keyword evidence="9 11" id="KW-0511">Multifunctional enzyme</keyword>
<sequence length="412" mass="41909">MAKITETSPLAPPSFPALPAVAGFRFATLEAGIRYKGRRDLTLIEAAPGTSVAAVFTKSATAGHPVLWGRRILPHGKARAVIINAGNANVFRGAEGDAAVKAEAEMLAAALDCAPEEIYVASTGVIGERLPVEKIIDAIPALIPALAVDGIAAAASAIMTTDTFPKGALATAELGGKTVTIAGIAKGSGMIAPDMATMLAFVVTDADLPPAILQPLLLEGSDKSFNATTVDGDTSTSDTLLLLASGKAGNTPVTGIEDPALAAFKAALDHVLLDLALQVVRDGEGAQKLIQISVSGALDDRAARRLGLVVANSPLVKTAIAGGDANWGRIIMAVGRAGETIELARLGVAFGGTPVARNGGAVPDLDEAPVAAHLAGQKIDIDIEVGTGPGKATVWTCDLTHGYIDINADYRS</sequence>
<dbReference type="EC" id="2.3.1.35" evidence="11"/>
<evidence type="ECO:0000313" key="12">
    <source>
        <dbReference type="EMBL" id="SNB67699.1"/>
    </source>
</evidence>